<keyword evidence="4" id="KW-1185">Reference proteome</keyword>
<dbReference type="EMBL" id="JFFR01000027">
    <property type="protein sequence ID" value="KDN27435.1"/>
    <property type="molecule type" value="Genomic_DNA"/>
</dbReference>
<accession>A0A066UK36</accession>
<evidence type="ECO:0000256" key="1">
    <source>
        <dbReference type="SAM" id="Phobius"/>
    </source>
</evidence>
<dbReference type="Proteomes" id="UP000027219">
    <property type="component" value="Unassembled WGS sequence"/>
</dbReference>
<protein>
    <submittedName>
        <fullName evidence="3">Thiamine-phosphate diphosphorylase</fullName>
    </submittedName>
</protein>
<keyword evidence="1" id="KW-0812">Transmembrane</keyword>
<evidence type="ECO:0000313" key="5">
    <source>
        <dbReference type="Proteomes" id="UP000326687"/>
    </source>
</evidence>
<organism evidence="3 4">
    <name type="scientific">Vibrio fortis</name>
    <dbReference type="NCBI Taxonomy" id="212667"/>
    <lineage>
        <taxon>Bacteria</taxon>
        <taxon>Pseudomonadati</taxon>
        <taxon>Pseudomonadota</taxon>
        <taxon>Gammaproteobacteria</taxon>
        <taxon>Vibrionales</taxon>
        <taxon>Vibrionaceae</taxon>
        <taxon>Vibrio</taxon>
    </lineage>
</organism>
<keyword evidence="1" id="KW-0472">Membrane</keyword>
<gene>
    <name evidence="2" type="ORF">F2Z80_17830</name>
    <name evidence="3" type="ORF">VFDL14_21350</name>
</gene>
<dbReference type="EMBL" id="VXDD01000003">
    <property type="protein sequence ID" value="KAB0301907.1"/>
    <property type="molecule type" value="Genomic_DNA"/>
</dbReference>
<sequence length="113" mass="12991">MGKERDKREYDLRVLNRVSDSEYASRMAIWDTLLMGKPAASEMKGFMDEAFNKLQNELKETSRELSINYTDFIAMAHEEVNYIKIFVADNKVQIGWYIAIALTIAGTIALCMQ</sequence>
<comment type="caution">
    <text evidence="3">The sequence shown here is derived from an EMBL/GenBank/DDBJ whole genome shotgun (WGS) entry which is preliminary data.</text>
</comment>
<reference evidence="3 4" key="1">
    <citation type="submission" date="2014-02" db="EMBL/GenBank/DDBJ databases">
        <title>Vibrio fortis Dalian14 Genome Sequencing.</title>
        <authorList>
            <person name="Wang Y."/>
            <person name="Song L."/>
            <person name="Liu G."/>
            <person name="Ding J."/>
        </authorList>
    </citation>
    <scope>NUCLEOTIDE SEQUENCE [LARGE SCALE GENOMIC DNA]</scope>
    <source>
        <strain evidence="3 4">Dalian14</strain>
    </source>
</reference>
<proteinExistence type="predicted"/>
<feature type="transmembrane region" description="Helical" evidence="1">
    <location>
        <begin position="94"/>
        <end position="112"/>
    </location>
</feature>
<keyword evidence="1" id="KW-1133">Transmembrane helix</keyword>
<dbReference type="OrthoDB" id="5874580at2"/>
<dbReference type="AlphaFoldDB" id="A0A066UK36"/>
<dbReference type="RefSeq" id="WP_032552962.1">
    <property type="nucleotide sequence ID" value="NZ_BTGL01000017.1"/>
</dbReference>
<reference evidence="2 5" key="2">
    <citation type="submission" date="2019-09" db="EMBL/GenBank/DDBJ databases">
        <title>Vibrio Fortis S7-72.</title>
        <authorList>
            <person name="Das S.K."/>
        </authorList>
    </citation>
    <scope>NUCLEOTIDE SEQUENCE [LARGE SCALE GENOMIC DNA]</scope>
    <source>
        <strain evidence="2 5">S7-72</strain>
    </source>
</reference>
<name>A0A066UK36_9VIBR</name>
<dbReference type="Proteomes" id="UP000326687">
    <property type="component" value="Unassembled WGS sequence"/>
</dbReference>
<evidence type="ECO:0000313" key="4">
    <source>
        <dbReference type="Proteomes" id="UP000027219"/>
    </source>
</evidence>
<evidence type="ECO:0000313" key="2">
    <source>
        <dbReference type="EMBL" id="KAB0301907.1"/>
    </source>
</evidence>
<evidence type="ECO:0000313" key="3">
    <source>
        <dbReference type="EMBL" id="KDN27435.1"/>
    </source>
</evidence>